<keyword evidence="5" id="KW-1185">Reference proteome</keyword>
<comment type="subcellular location">
    <subcellularLocation>
        <location evidence="1">Virion</location>
    </subcellularLocation>
</comment>
<protein>
    <submittedName>
        <fullName evidence="4">Phage major capsid protein</fullName>
    </submittedName>
</protein>
<organism evidence="4 5">
    <name type="scientific">Paracoccus haeundaensis</name>
    <dbReference type="NCBI Taxonomy" id="225362"/>
    <lineage>
        <taxon>Bacteria</taxon>
        <taxon>Pseudomonadati</taxon>
        <taxon>Pseudomonadota</taxon>
        <taxon>Alphaproteobacteria</taxon>
        <taxon>Rhodobacterales</taxon>
        <taxon>Paracoccaceae</taxon>
        <taxon>Paracoccus</taxon>
    </lineage>
</organism>
<evidence type="ECO:0000256" key="2">
    <source>
        <dbReference type="SAM" id="MobiDB-lite"/>
    </source>
</evidence>
<dbReference type="SUPFAM" id="SSF56563">
    <property type="entry name" value="Major capsid protein gp5"/>
    <property type="match status" value="1"/>
</dbReference>
<name>A0A5C4RC58_9RHOB</name>
<feature type="region of interest" description="Disordered" evidence="2">
    <location>
        <begin position="62"/>
        <end position="82"/>
    </location>
</feature>
<gene>
    <name evidence="4" type="ORF">FHD67_00790</name>
</gene>
<dbReference type="Pfam" id="PF05065">
    <property type="entry name" value="Phage_capsid"/>
    <property type="match status" value="1"/>
</dbReference>
<evidence type="ECO:0000313" key="4">
    <source>
        <dbReference type="EMBL" id="TNH41284.1"/>
    </source>
</evidence>
<dbReference type="InterPro" id="IPR054612">
    <property type="entry name" value="Phage_capsid-like_C"/>
</dbReference>
<evidence type="ECO:0000256" key="1">
    <source>
        <dbReference type="ARBA" id="ARBA00004328"/>
    </source>
</evidence>
<dbReference type="RefSeq" id="WP_139597498.1">
    <property type="nucleotide sequence ID" value="NZ_VDDC01000001.1"/>
</dbReference>
<evidence type="ECO:0000259" key="3">
    <source>
        <dbReference type="Pfam" id="PF05065"/>
    </source>
</evidence>
<dbReference type="Gene3D" id="3.30.2400.10">
    <property type="entry name" value="Major capsid protein gp5"/>
    <property type="match status" value="1"/>
</dbReference>
<evidence type="ECO:0000313" key="5">
    <source>
        <dbReference type="Proteomes" id="UP000304880"/>
    </source>
</evidence>
<dbReference type="Gene3D" id="3.30.2320.10">
    <property type="entry name" value="hypothetical protein PF0899 domain"/>
    <property type="match status" value="1"/>
</dbReference>
<dbReference type="AlphaFoldDB" id="A0A5C4RC58"/>
<dbReference type="EMBL" id="VDDC01000001">
    <property type="protein sequence ID" value="TNH41284.1"/>
    <property type="molecule type" value="Genomic_DNA"/>
</dbReference>
<dbReference type="Proteomes" id="UP000304880">
    <property type="component" value="Unassembled WGS sequence"/>
</dbReference>
<sequence length="384" mass="42374">MKHLTKTELLGSSAVLIRKGDDDEPDAIVTKALADLTKTVDERLADIEKKSDPATLVARLDKLEAKGNRPQGTGEKKDEPTAERKAFAAYLRHGDKLAEEDKKALNVASDTQGGFLAPPEMSSEVIRDLIEYSPIRSFASVRNTSADSVIFPTRGDITNAQWVGEMEPHGESTITFGQREVEVHETFVDISNRLLQDAPIAETEVRTALAEDFGKKEAEAFLWGTGVKMPEGVMVNTAIPEVANGHAANLSTDALIRLMYSLPQAYRSRGAWAMNGTTLGILRTLKDTQGQYIWQTSLQAGQPETILGRPVIEMVDLEDIAANQHPIVYGDFSAYRIVDRLSMSILVDPYSRARERITRIHATRRVGGAVLQPARFRKLRMSTS</sequence>
<accession>A0A5C4RC58</accession>
<reference evidence="4 5" key="1">
    <citation type="submission" date="2019-06" db="EMBL/GenBank/DDBJ databases">
        <authorList>
            <person name="Li J."/>
        </authorList>
    </citation>
    <scope>NUCLEOTIDE SEQUENCE [LARGE SCALE GENOMIC DNA]</scope>
    <source>
        <strain evidence="4 5">CGMCC 1.8012</strain>
    </source>
</reference>
<comment type="caution">
    <text evidence="4">The sequence shown here is derived from an EMBL/GenBank/DDBJ whole genome shotgun (WGS) entry which is preliminary data.</text>
</comment>
<proteinExistence type="predicted"/>
<dbReference type="NCBIfam" id="TIGR01554">
    <property type="entry name" value="major_cap_HK97"/>
    <property type="match status" value="1"/>
</dbReference>
<feature type="domain" description="Phage capsid-like C-terminal" evidence="3">
    <location>
        <begin position="113"/>
        <end position="380"/>
    </location>
</feature>
<dbReference type="InterPro" id="IPR024455">
    <property type="entry name" value="Phage_capsid"/>
</dbReference>